<dbReference type="InterPro" id="IPR005467">
    <property type="entry name" value="His_kinase_dom"/>
</dbReference>
<protein>
    <recommendedName>
        <fullName evidence="2">histidine kinase</fullName>
        <ecNumber evidence="2">2.7.13.3</ecNumber>
    </recommendedName>
</protein>
<dbReference type="PROSITE" id="PS50109">
    <property type="entry name" value="HIS_KIN"/>
    <property type="match status" value="1"/>
</dbReference>
<keyword evidence="4 12" id="KW-0808">Transferase</keyword>
<dbReference type="SMART" id="SM00388">
    <property type="entry name" value="HisKA"/>
    <property type="match status" value="1"/>
</dbReference>
<evidence type="ECO:0000256" key="10">
    <source>
        <dbReference type="SAM" id="Phobius"/>
    </source>
</evidence>
<dbReference type="InterPro" id="IPR036890">
    <property type="entry name" value="HATPase_C_sf"/>
</dbReference>
<dbReference type="EC" id="2.7.13.3" evidence="2"/>
<gene>
    <name evidence="12" type="primary">kinA_1</name>
    <name evidence="12" type="ORF">ENSA5_17400</name>
</gene>
<dbReference type="EMBL" id="PVNK01000096">
    <property type="protein sequence ID" value="PRQ03303.1"/>
    <property type="molecule type" value="Genomic_DNA"/>
</dbReference>
<keyword evidence="7" id="KW-0067">ATP-binding</keyword>
<keyword evidence="3" id="KW-0597">Phosphoprotein</keyword>
<keyword evidence="10" id="KW-1133">Transmembrane helix</keyword>
<comment type="caution">
    <text evidence="12">The sequence shown here is derived from an EMBL/GenBank/DDBJ whole genome shotgun (WGS) entry which is preliminary data.</text>
</comment>
<dbReference type="GO" id="GO:0005524">
    <property type="term" value="F:ATP binding"/>
    <property type="evidence" value="ECO:0007669"/>
    <property type="project" value="UniProtKB-KW"/>
</dbReference>
<proteinExistence type="predicted"/>
<evidence type="ECO:0000256" key="2">
    <source>
        <dbReference type="ARBA" id="ARBA00012438"/>
    </source>
</evidence>
<dbReference type="SMART" id="SM00387">
    <property type="entry name" value="HATPase_c"/>
    <property type="match status" value="1"/>
</dbReference>
<dbReference type="Proteomes" id="UP000237968">
    <property type="component" value="Unassembled WGS sequence"/>
</dbReference>
<dbReference type="PRINTS" id="PR00344">
    <property type="entry name" value="BCTRLSENSOR"/>
</dbReference>
<keyword evidence="10" id="KW-0812">Transmembrane</keyword>
<dbReference type="Pfam" id="PF02518">
    <property type="entry name" value="HATPase_c"/>
    <property type="match status" value="1"/>
</dbReference>
<feature type="domain" description="Histidine kinase" evidence="11">
    <location>
        <begin position="136"/>
        <end position="360"/>
    </location>
</feature>
<dbReference type="PANTHER" id="PTHR43065">
    <property type="entry name" value="SENSOR HISTIDINE KINASE"/>
    <property type="match status" value="1"/>
</dbReference>
<comment type="catalytic activity">
    <reaction evidence="1">
        <text>ATP + protein L-histidine = ADP + protein N-phospho-L-histidine.</text>
        <dbReference type="EC" id="2.7.13.3"/>
    </reaction>
</comment>
<dbReference type="InterPro" id="IPR003594">
    <property type="entry name" value="HATPase_dom"/>
</dbReference>
<dbReference type="SUPFAM" id="SSF47384">
    <property type="entry name" value="Homodimeric domain of signal transducing histidine kinase"/>
    <property type="match status" value="1"/>
</dbReference>
<dbReference type="Pfam" id="PF00512">
    <property type="entry name" value="HisKA"/>
    <property type="match status" value="1"/>
</dbReference>
<evidence type="ECO:0000259" key="11">
    <source>
        <dbReference type="PROSITE" id="PS50109"/>
    </source>
</evidence>
<evidence type="ECO:0000256" key="5">
    <source>
        <dbReference type="ARBA" id="ARBA00022741"/>
    </source>
</evidence>
<evidence type="ECO:0000256" key="7">
    <source>
        <dbReference type="ARBA" id="ARBA00022840"/>
    </source>
</evidence>
<evidence type="ECO:0000313" key="12">
    <source>
        <dbReference type="EMBL" id="PRQ03303.1"/>
    </source>
</evidence>
<organism evidence="12 13">
    <name type="scientific">Enhygromyxa salina</name>
    <dbReference type="NCBI Taxonomy" id="215803"/>
    <lineage>
        <taxon>Bacteria</taxon>
        <taxon>Pseudomonadati</taxon>
        <taxon>Myxococcota</taxon>
        <taxon>Polyangia</taxon>
        <taxon>Nannocystales</taxon>
        <taxon>Nannocystaceae</taxon>
        <taxon>Enhygromyxa</taxon>
    </lineage>
</organism>
<keyword evidence="5" id="KW-0547">Nucleotide-binding</keyword>
<dbReference type="CDD" id="cd00082">
    <property type="entry name" value="HisKA"/>
    <property type="match status" value="1"/>
</dbReference>
<dbReference type="GO" id="GO:0000155">
    <property type="term" value="F:phosphorelay sensor kinase activity"/>
    <property type="evidence" value="ECO:0007669"/>
    <property type="project" value="InterPro"/>
</dbReference>
<keyword evidence="13" id="KW-1185">Reference proteome</keyword>
<dbReference type="InterPro" id="IPR004358">
    <property type="entry name" value="Sig_transdc_His_kin-like_C"/>
</dbReference>
<evidence type="ECO:0000256" key="4">
    <source>
        <dbReference type="ARBA" id="ARBA00022679"/>
    </source>
</evidence>
<accession>A0A2S9YDW8</accession>
<name>A0A2S9YDW8_9BACT</name>
<feature type="compositionally biased region" description="Polar residues" evidence="9">
    <location>
        <begin position="382"/>
        <end position="391"/>
    </location>
</feature>
<keyword evidence="6 12" id="KW-0418">Kinase</keyword>
<evidence type="ECO:0000256" key="1">
    <source>
        <dbReference type="ARBA" id="ARBA00000085"/>
    </source>
</evidence>
<evidence type="ECO:0000256" key="3">
    <source>
        <dbReference type="ARBA" id="ARBA00022553"/>
    </source>
</evidence>
<dbReference type="SUPFAM" id="SSF55874">
    <property type="entry name" value="ATPase domain of HSP90 chaperone/DNA topoisomerase II/histidine kinase"/>
    <property type="match status" value="1"/>
</dbReference>
<evidence type="ECO:0000256" key="6">
    <source>
        <dbReference type="ARBA" id="ARBA00022777"/>
    </source>
</evidence>
<evidence type="ECO:0000256" key="8">
    <source>
        <dbReference type="ARBA" id="ARBA00023012"/>
    </source>
</evidence>
<feature type="region of interest" description="Disordered" evidence="9">
    <location>
        <begin position="365"/>
        <end position="391"/>
    </location>
</feature>
<feature type="transmembrane region" description="Helical" evidence="10">
    <location>
        <begin position="44"/>
        <end position="63"/>
    </location>
</feature>
<dbReference type="PANTHER" id="PTHR43065:SF10">
    <property type="entry name" value="PEROXIDE STRESS-ACTIVATED HISTIDINE KINASE MAK3"/>
    <property type="match status" value="1"/>
</dbReference>
<dbReference type="Gene3D" id="1.10.287.130">
    <property type="match status" value="1"/>
</dbReference>
<feature type="transmembrane region" description="Helical" evidence="10">
    <location>
        <begin position="75"/>
        <end position="94"/>
    </location>
</feature>
<evidence type="ECO:0000256" key="9">
    <source>
        <dbReference type="SAM" id="MobiDB-lite"/>
    </source>
</evidence>
<reference evidence="12 13" key="1">
    <citation type="submission" date="2018-03" db="EMBL/GenBank/DDBJ databases">
        <title>Draft Genome Sequences of the Obligatory Marine Myxobacteria Enhygromyxa salina SWB005.</title>
        <authorList>
            <person name="Poehlein A."/>
            <person name="Moghaddam J.A."/>
            <person name="Harms H."/>
            <person name="Alanjari M."/>
            <person name="Koenig G.M."/>
            <person name="Daniel R."/>
            <person name="Schaeberle T.F."/>
        </authorList>
    </citation>
    <scope>NUCLEOTIDE SEQUENCE [LARGE SCALE GENOMIC DNA]</scope>
    <source>
        <strain evidence="12 13">SWB005</strain>
    </source>
</reference>
<dbReference type="Gene3D" id="3.30.565.10">
    <property type="entry name" value="Histidine kinase-like ATPase, C-terminal domain"/>
    <property type="match status" value="1"/>
</dbReference>
<sequence length="391" mass="41807">MVVGTWVVATVGLYFNAIHEQGMAMIICLPVAVTAWVFGFRGALLAAAVALPLGLGILTLGSLDVGDVLREPSMLVGHVMTALLGLVIGYLSTLRGRLERETQLRAQSERAAVEAEMGAHLARADRLAIMGTLASGVAHEINNPLTYLLSNLEFAQDDLLQLRDAEGVDPKLWERLRIGIDESREAVERIHKITSELQLFVRDHPGTLRFVDMVEALGASIKLARHKLRDGTEVEARLEPVPMVRGDGGKLTQVFVNLLVNAAQAIPEGRGHGRIVVTLGLERVEETSILVTVSDDGQGMSAEVVSKIFEPFFTTKPRGVGTGLGLSVSASIIRNHGGELECDSEPGRGTTFRVRLPTFGDAAVSVTPSEAASPPPNPQPRVAQSLTAVGS</sequence>
<evidence type="ECO:0000313" key="13">
    <source>
        <dbReference type="Proteomes" id="UP000237968"/>
    </source>
</evidence>
<keyword evidence="10" id="KW-0472">Membrane</keyword>
<dbReference type="InterPro" id="IPR003661">
    <property type="entry name" value="HisK_dim/P_dom"/>
</dbReference>
<dbReference type="AlphaFoldDB" id="A0A2S9YDW8"/>
<dbReference type="InterPro" id="IPR036097">
    <property type="entry name" value="HisK_dim/P_sf"/>
</dbReference>
<keyword evidence="8" id="KW-0902">Two-component regulatory system</keyword>